<accession>A0A1Y5PRI7</accession>
<dbReference type="EMBL" id="LT598653">
    <property type="protein sequence ID" value="SBV31255.1"/>
    <property type="molecule type" value="Genomic_DNA"/>
</dbReference>
<evidence type="ECO:0000313" key="2">
    <source>
        <dbReference type="EMBL" id="SBV31255.1"/>
    </source>
</evidence>
<gene>
    <name evidence="2" type="ORF">SPPYR_0135</name>
</gene>
<protein>
    <submittedName>
        <fullName evidence="2">Uncharacterized protein</fullName>
    </submittedName>
</protein>
<evidence type="ECO:0000256" key="1">
    <source>
        <dbReference type="SAM" id="MobiDB-lite"/>
    </source>
</evidence>
<reference evidence="2" key="1">
    <citation type="submission" date="2016-03" db="EMBL/GenBank/DDBJ databases">
        <authorList>
            <person name="Ploux O."/>
        </authorList>
    </citation>
    <scope>NUCLEOTIDE SEQUENCE</scope>
    <source>
        <strain evidence="2">UC10</strain>
    </source>
</reference>
<dbReference type="KEGG" id="sphu:SPPYR_0135"/>
<feature type="region of interest" description="Disordered" evidence="1">
    <location>
        <begin position="26"/>
        <end position="59"/>
    </location>
</feature>
<dbReference type="AlphaFoldDB" id="A0A1Y5PRI7"/>
<proteinExistence type="predicted"/>
<organism evidence="2">
    <name type="scientific">uncultured Sphingopyxis sp</name>
    <dbReference type="NCBI Taxonomy" id="310581"/>
    <lineage>
        <taxon>Bacteria</taxon>
        <taxon>Pseudomonadati</taxon>
        <taxon>Pseudomonadota</taxon>
        <taxon>Alphaproteobacteria</taxon>
        <taxon>Sphingomonadales</taxon>
        <taxon>Sphingomonadaceae</taxon>
        <taxon>Sphingopyxis</taxon>
        <taxon>environmental samples</taxon>
    </lineage>
</organism>
<name>A0A1Y5PRI7_9SPHN</name>
<sequence>MSWFPLPQAGGAAKLANLFASCSGVGNRDVAAHPRPLPQAGGETMPASGSNSDTDLRPK</sequence>